<sequence>MPEYRGNGKLREKEYTDFGKDRIDGVLEDLNIFIHDIFANVNYRDIILIGQGIGALLVTYLSINNKFKNILLSSMFMESRIVLNMNLAIAKIEDKFNKAESKLNSYYKLNFNKITNDPSVIKKLKENEEYIRLASPKYYIDIFRLLKYIKKNMKKIREDINILMVYGGSDEDINNEKLKKYLTTINNKLRDIKILKNEKGRKNNLLEINKKQVYNKIENWLKNIK</sequence>
<protein>
    <submittedName>
        <fullName evidence="2">Alpha/beta hydrolase</fullName>
    </submittedName>
</protein>
<evidence type="ECO:0000259" key="1">
    <source>
        <dbReference type="Pfam" id="PF12146"/>
    </source>
</evidence>
<proteinExistence type="predicted"/>
<organism evidence="2 3">
    <name type="scientific">Sneathia sanguinegens</name>
    <dbReference type="NCBI Taxonomy" id="40543"/>
    <lineage>
        <taxon>Bacteria</taxon>
        <taxon>Fusobacteriati</taxon>
        <taxon>Fusobacteriota</taxon>
        <taxon>Fusobacteriia</taxon>
        <taxon>Fusobacteriales</taxon>
        <taxon>Leptotrichiaceae</taxon>
        <taxon>Sneathia</taxon>
    </lineage>
</organism>
<dbReference type="InterPro" id="IPR029058">
    <property type="entry name" value="AB_hydrolase_fold"/>
</dbReference>
<dbReference type="InterPro" id="IPR022742">
    <property type="entry name" value="Hydrolase_4"/>
</dbReference>
<comment type="caution">
    <text evidence="2">The sequence shown here is derived from an EMBL/GenBank/DDBJ whole genome shotgun (WGS) entry which is preliminary data.</text>
</comment>
<dbReference type="Proteomes" id="UP001225134">
    <property type="component" value="Unassembled WGS sequence"/>
</dbReference>
<evidence type="ECO:0000313" key="3">
    <source>
        <dbReference type="Proteomes" id="UP001225134"/>
    </source>
</evidence>
<evidence type="ECO:0000313" key="2">
    <source>
        <dbReference type="EMBL" id="MDK9580030.1"/>
    </source>
</evidence>
<feature type="domain" description="Serine aminopeptidase S33" evidence="1">
    <location>
        <begin position="21"/>
        <end position="196"/>
    </location>
</feature>
<dbReference type="EMBL" id="JASSPP010000001">
    <property type="protein sequence ID" value="MDK9580030.1"/>
    <property type="molecule type" value="Genomic_DNA"/>
</dbReference>
<keyword evidence="3" id="KW-1185">Reference proteome</keyword>
<dbReference type="Pfam" id="PF12146">
    <property type="entry name" value="Hydrolase_4"/>
    <property type="match status" value="1"/>
</dbReference>
<accession>A0ABT7HJ54</accession>
<keyword evidence="2" id="KW-0378">Hydrolase</keyword>
<dbReference type="SUPFAM" id="SSF53474">
    <property type="entry name" value="alpha/beta-Hydrolases"/>
    <property type="match status" value="1"/>
</dbReference>
<name>A0ABT7HJ54_9FUSO</name>
<reference evidence="2 3" key="1">
    <citation type="submission" date="2023-06" db="EMBL/GenBank/DDBJ databases">
        <title>Antibody response to the Sneathia vaginalis cytopathogenic toxin A during pregnancy.</title>
        <authorList>
            <person name="Mccoy Z.T."/>
            <person name="Serrano M.G."/>
            <person name="Spaine K."/>
            <person name="Edwards D.J."/>
            <person name="Buck G.A."/>
            <person name="Jefferson K."/>
        </authorList>
    </citation>
    <scope>NUCLEOTIDE SEQUENCE [LARGE SCALE GENOMIC DNA]</scope>
    <source>
        <strain evidence="2 3">CCUG 42621</strain>
    </source>
</reference>
<gene>
    <name evidence="2" type="ORF">QQA45_00600</name>
</gene>
<dbReference type="Gene3D" id="3.40.50.1820">
    <property type="entry name" value="alpha/beta hydrolase"/>
    <property type="match status" value="1"/>
</dbReference>
<dbReference type="GO" id="GO:0016787">
    <property type="term" value="F:hydrolase activity"/>
    <property type="evidence" value="ECO:0007669"/>
    <property type="project" value="UniProtKB-KW"/>
</dbReference>